<sequence>MKDFLHPYGNLDVLWRYGKVAPYLKKFLKGKEIASKIVGEDFVLLKRGTKNPPLFIDDFDEIDEKYLELRATHHLDEVKDQLTSKQILLRKYFVPRKLINFFYACNNEYGNTIDRIFIDIDRQDNSADDARKVTLELIRIISSDKQFTKLIDYKTLILRTGASFHVYLLLKKPIDHAFYDSNLSYGKDKENSFISRRAREVSQATKIHVFAAHERKKWAIILDTSNTPPGKLARCPFSLHIKDSKTIDSIAVPVSEQELADPKLISKLEKLTPESIWKDIKKYSSLLP</sequence>
<name>K1XZC5_9BACT</name>
<proteinExistence type="predicted"/>
<dbReference type="EMBL" id="AMFJ01036016">
    <property type="protein sequence ID" value="EKD25648.1"/>
    <property type="molecule type" value="Genomic_DNA"/>
</dbReference>
<comment type="caution">
    <text evidence="1">The sequence shown here is derived from an EMBL/GenBank/DDBJ whole genome shotgun (WGS) entry which is preliminary data.</text>
</comment>
<gene>
    <name evidence="1" type="ORF">ACD_80C00009G0008</name>
</gene>
<dbReference type="Gene3D" id="3.90.920.10">
    <property type="entry name" value="DNA primase, PRIM domain"/>
    <property type="match status" value="1"/>
</dbReference>
<organism evidence="1">
    <name type="scientific">uncultured bacterium</name>
    <name type="common">gcode 4</name>
    <dbReference type="NCBI Taxonomy" id="1234023"/>
    <lineage>
        <taxon>Bacteria</taxon>
        <taxon>environmental samples</taxon>
    </lineage>
</organism>
<dbReference type="AlphaFoldDB" id="K1XZC5"/>
<reference evidence="1" key="1">
    <citation type="journal article" date="2012" name="Science">
        <title>Fermentation, hydrogen, and sulfur metabolism in multiple uncultivated bacterial phyla.</title>
        <authorList>
            <person name="Wrighton K.C."/>
            <person name="Thomas B.C."/>
            <person name="Sharon I."/>
            <person name="Miller C.S."/>
            <person name="Castelle C.J."/>
            <person name="VerBerkmoes N.C."/>
            <person name="Wilkins M.J."/>
            <person name="Hettich R.L."/>
            <person name="Lipton M.S."/>
            <person name="Williams K.H."/>
            <person name="Long P.E."/>
            <person name="Banfield J.F."/>
        </authorList>
    </citation>
    <scope>NUCLEOTIDE SEQUENCE [LARGE SCALE GENOMIC DNA]</scope>
</reference>
<protein>
    <submittedName>
        <fullName evidence="1">Uncharacterized protein</fullName>
    </submittedName>
</protein>
<accession>K1XZC5</accession>
<evidence type="ECO:0000313" key="1">
    <source>
        <dbReference type="EMBL" id="EKD25648.1"/>
    </source>
</evidence>